<feature type="chain" id="PRO_5031199374" evidence="2">
    <location>
        <begin position="22"/>
        <end position="629"/>
    </location>
</feature>
<dbReference type="Gene3D" id="2.60.40.10">
    <property type="entry name" value="Immunoglobulins"/>
    <property type="match status" value="1"/>
</dbReference>
<feature type="region of interest" description="Disordered" evidence="1">
    <location>
        <begin position="236"/>
        <end position="293"/>
    </location>
</feature>
<keyword evidence="5" id="KW-1185">Reference proteome</keyword>
<dbReference type="NCBIfam" id="TIGR01451">
    <property type="entry name" value="B_ant_repeat"/>
    <property type="match status" value="1"/>
</dbReference>
<dbReference type="GO" id="GO:0005509">
    <property type="term" value="F:calcium ion binding"/>
    <property type="evidence" value="ECO:0007669"/>
    <property type="project" value="InterPro"/>
</dbReference>
<reference evidence="4 5" key="1">
    <citation type="submission" date="2020-08" db="EMBL/GenBank/DDBJ databases">
        <title>Genomic Encyclopedia of Type Strains, Phase IV (KMG-IV): sequencing the most valuable type-strain genomes for metagenomic binning, comparative biology and taxonomic classification.</title>
        <authorList>
            <person name="Goeker M."/>
        </authorList>
    </citation>
    <scope>NUCLEOTIDE SEQUENCE [LARGE SCALE GENOMIC DNA]</scope>
    <source>
        <strain evidence="4 5">DSM 17976</strain>
    </source>
</reference>
<gene>
    <name evidence="4" type="ORF">FHS57_005801</name>
</gene>
<dbReference type="RefSeq" id="WP_183979664.1">
    <property type="nucleotide sequence ID" value="NZ_JACIBY010000021.1"/>
</dbReference>
<protein>
    <submittedName>
        <fullName evidence="4">Putative repeat protein (TIGR01451 family)</fullName>
    </submittedName>
</protein>
<dbReference type="InterPro" id="IPR001434">
    <property type="entry name" value="OmcB-like_DUF11"/>
</dbReference>
<dbReference type="Proteomes" id="UP000541352">
    <property type="component" value="Unassembled WGS sequence"/>
</dbReference>
<dbReference type="Pfam" id="PF01345">
    <property type="entry name" value="DUF11"/>
    <property type="match status" value="1"/>
</dbReference>
<dbReference type="InterPro" id="IPR047589">
    <property type="entry name" value="DUF11_rpt"/>
</dbReference>
<name>A0A7W6ETN7_9BACT</name>
<feature type="signal peptide" evidence="2">
    <location>
        <begin position="1"/>
        <end position="21"/>
    </location>
</feature>
<evidence type="ECO:0000256" key="1">
    <source>
        <dbReference type="SAM" id="MobiDB-lite"/>
    </source>
</evidence>
<evidence type="ECO:0000259" key="3">
    <source>
        <dbReference type="Pfam" id="PF01345"/>
    </source>
</evidence>
<comment type="caution">
    <text evidence="4">The sequence shown here is derived from an EMBL/GenBank/DDBJ whole genome shotgun (WGS) entry which is preliminary data.</text>
</comment>
<sequence length="629" mass="64675">MKALQTFIFVLSLFCIVKGNAQDVGINILNQPASVSQGSTNGRIIIDICNFDGGTTSTPLNRIQPLITLPSALVDTFVTAISFDGWSIVSKSGSTIRFQNTVSITPGECKQIVLGYKGVNVGGPLTVTGTIQFSGPQTSGNNPANDNSTTSITVTSAPIDTDGDGIPDTTDLDDDNDGILDTVENAAVCSTVLFNGVANTDCDGDGIPNYLDLDSDNDGINDVNEAAGVDVNGDGFADGTPDAITGIPASAGNGTTPPNTDGTGGTDPYDLDSDNDGQTDLAEGGLNASILDPNGDGIVNCTTNCDPDKDGILAPVDGLPAAYGDAITNRPPVANNDTYSILQGTVLTNNVLTNDTDPDNNTLTVATTPTVAPTHGTVVLQANGAFTYTPTSATFTGQDSFCYLVCDNGTPSLCKTACATINIGAGTVDLSISKVLVGSKIRSLNDTITYRIVVKNSGNIAATNIVVEDSTTTGLQLISGTPTSGSFSGTNWTIPSLASGDSTTLVIQAKVIAEGVNFNFALIKSADQPDTVATNDTANDCITVPIGLCSGQKVEASVPSTYTNVIWFKNGTQVASGNVVLFSEEGTYTFTASNVTCPVSGCCPLIIQPGTNCCPVQLCIPLTVVKRKK</sequence>
<accession>A0A7W6ETN7</accession>
<dbReference type="SUPFAM" id="SSF103647">
    <property type="entry name" value="TSP type-3 repeat"/>
    <property type="match status" value="1"/>
</dbReference>
<organism evidence="4 5">
    <name type="scientific">Runella defluvii</name>
    <dbReference type="NCBI Taxonomy" id="370973"/>
    <lineage>
        <taxon>Bacteria</taxon>
        <taxon>Pseudomonadati</taxon>
        <taxon>Bacteroidota</taxon>
        <taxon>Cytophagia</taxon>
        <taxon>Cytophagales</taxon>
        <taxon>Spirosomataceae</taxon>
        <taxon>Runella</taxon>
    </lineage>
</organism>
<evidence type="ECO:0000313" key="5">
    <source>
        <dbReference type="Proteomes" id="UP000541352"/>
    </source>
</evidence>
<evidence type="ECO:0000256" key="2">
    <source>
        <dbReference type="SAM" id="SignalP"/>
    </source>
</evidence>
<dbReference type="EMBL" id="JACIBY010000021">
    <property type="protein sequence ID" value="MBB3841772.1"/>
    <property type="molecule type" value="Genomic_DNA"/>
</dbReference>
<dbReference type="Gene3D" id="4.10.1080.10">
    <property type="entry name" value="TSP type-3 repeat"/>
    <property type="match status" value="1"/>
</dbReference>
<dbReference type="InterPro" id="IPR013783">
    <property type="entry name" value="Ig-like_fold"/>
</dbReference>
<proteinExistence type="predicted"/>
<dbReference type="AlphaFoldDB" id="A0A7W6ETN7"/>
<feature type="compositionally biased region" description="Low complexity" evidence="1">
    <location>
        <begin position="252"/>
        <end position="261"/>
    </location>
</feature>
<keyword evidence="2" id="KW-0732">Signal</keyword>
<feature type="domain" description="DUF11" evidence="3">
    <location>
        <begin position="429"/>
        <end position="539"/>
    </location>
</feature>
<evidence type="ECO:0000313" key="4">
    <source>
        <dbReference type="EMBL" id="MBB3841772.1"/>
    </source>
</evidence>
<dbReference type="Pfam" id="PF17963">
    <property type="entry name" value="Big_9"/>
    <property type="match status" value="1"/>
</dbReference>
<dbReference type="InterPro" id="IPR028974">
    <property type="entry name" value="TSP_type-3_rpt"/>
</dbReference>